<evidence type="ECO:0000259" key="2">
    <source>
        <dbReference type="Pfam" id="PF20445"/>
    </source>
</evidence>
<protein>
    <submittedName>
        <fullName evidence="3">Retrotransposon hot spot (RHS) protein</fullName>
    </submittedName>
</protein>
<dbReference type="InterPro" id="IPR046835">
    <property type="entry name" value="RHS_N"/>
</dbReference>
<dbReference type="AlphaFoldDB" id="A0A422NIR0"/>
<dbReference type="NCBIfam" id="TIGR01631">
    <property type="entry name" value="Trypano_RHS"/>
    <property type="match status" value="1"/>
</dbReference>
<dbReference type="InterPro" id="IPR046836">
    <property type="entry name" value="RHS_C"/>
</dbReference>
<dbReference type="Proteomes" id="UP000284403">
    <property type="component" value="Unassembled WGS sequence"/>
</dbReference>
<keyword evidence="4" id="KW-1185">Reference proteome</keyword>
<evidence type="ECO:0000313" key="4">
    <source>
        <dbReference type="Proteomes" id="UP000284403"/>
    </source>
</evidence>
<evidence type="ECO:0000313" key="3">
    <source>
        <dbReference type="EMBL" id="RNF05345.1"/>
    </source>
</evidence>
<evidence type="ECO:0000259" key="1">
    <source>
        <dbReference type="Pfam" id="PF07999"/>
    </source>
</evidence>
<dbReference type="PANTHER" id="PTHR33129:SF3">
    <property type="entry name" value="HOT SPOT (RHS) PROTEIN, PUTATIVE-RELATED"/>
    <property type="match status" value="1"/>
</dbReference>
<dbReference type="RefSeq" id="XP_029225227.1">
    <property type="nucleotide sequence ID" value="XM_029374671.1"/>
</dbReference>
<dbReference type="GeneID" id="40321423"/>
<dbReference type="InterPro" id="IPR006518">
    <property type="entry name" value="Trypano_RHS"/>
</dbReference>
<dbReference type="OrthoDB" id="19861at2759"/>
<dbReference type="Pfam" id="PF20445">
    <property type="entry name" value="RHS_N"/>
    <property type="match status" value="1"/>
</dbReference>
<dbReference type="Pfam" id="PF07999">
    <property type="entry name" value="RHSP"/>
    <property type="match status" value="1"/>
</dbReference>
<feature type="domain" description="Retrotransposon hot spot protein,C-terminal" evidence="1">
    <location>
        <begin position="207"/>
        <end position="449"/>
    </location>
</feature>
<accession>A0A422NIR0</accession>
<feature type="domain" description="Retrotransposon hot spot protein N-terminal" evidence="2">
    <location>
        <begin position="87"/>
        <end position="194"/>
    </location>
</feature>
<dbReference type="EMBL" id="MKKU01000640">
    <property type="protein sequence ID" value="RNF05345.1"/>
    <property type="molecule type" value="Genomic_DNA"/>
</dbReference>
<dbReference type="PANTHER" id="PTHR33129">
    <property type="entry name" value="PROTEIN KINASE DOMAIN-CONTAINING PROTEIN-RELATED"/>
    <property type="match status" value="1"/>
</dbReference>
<name>A0A422NIR0_9TRYP</name>
<dbReference type="InterPro" id="IPR052980">
    <property type="entry name" value="Crinkler_effector"/>
</dbReference>
<proteinExistence type="predicted"/>
<comment type="caution">
    <text evidence="3">The sequence shown here is derived from an EMBL/GenBank/DDBJ whole genome shotgun (WGS) entry which is preliminary data.</text>
</comment>
<organism evidence="3 4">
    <name type="scientific">Trypanosoma conorhini</name>
    <dbReference type="NCBI Taxonomy" id="83891"/>
    <lineage>
        <taxon>Eukaryota</taxon>
        <taxon>Discoba</taxon>
        <taxon>Euglenozoa</taxon>
        <taxon>Kinetoplastea</taxon>
        <taxon>Metakinetoplastina</taxon>
        <taxon>Trypanosomatida</taxon>
        <taxon>Trypanosomatidae</taxon>
        <taxon>Trypanosoma</taxon>
    </lineage>
</organism>
<gene>
    <name evidence="3" type="ORF">Tco025E_07812</name>
</gene>
<sequence length="451" mass="51128">MWRNCVRFYVALWRQRCAPIVEVSGAAVRPRRVCTTPQLQLSAGAGSARWPHPGGLGGMLHRTGVRMTPQRLPRQAKAGPPSPRGLYDSVFNARWSHVVEFPKGEMKKKAVRMHLKAGEPTQLWEFKVQGMTFELDDAADQFCAPRPRLMILSSEQGWPYVWMGAGSTNPDFFINCEVERVWRIVQGDLTGAFDTEDFKGLMLSRRVLLGTSGVGKSMAAGSYLLYKLLHYDDKKLQVVVYCFWEELAYVFDKTTRTVAEYIGRKDIAIVMGGLARRGMTGYIIYDVFAESPSPHFSPSAAWGMIVLSSPEVSKYQGWEDQVGAMRIIMNCPEKLDVKAMCAWEMRDKPAEEQAQYWTMVKKHMNEIGPIPRYIFTKDKYKDRVVALDIALQLVGASDVKQYFTQGNEKLWLSENPTHELVKIVRAVEDGVETFYNKPICRRLGGETLDSV</sequence>
<reference evidence="3 4" key="1">
    <citation type="journal article" date="2018" name="BMC Genomics">
        <title>Genomic comparison of Trypanosoma conorhini and Trypanosoma rangeli to Trypanosoma cruzi strains of high and low virulence.</title>
        <authorList>
            <person name="Bradwell K.R."/>
            <person name="Koparde V.N."/>
            <person name="Matveyev A.V."/>
            <person name="Serrano M.G."/>
            <person name="Alves J.M."/>
            <person name="Parikh H."/>
            <person name="Huang B."/>
            <person name="Lee V."/>
            <person name="Espinosa-Alvarez O."/>
            <person name="Ortiz P.A."/>
            <person name="Costa-Martins A.G."/>
            <person name="Teixeira M.M."/>
            <person name="Buck G.A."/>
        </authorList>
    </citation>
    <scope>NUCLEOTIDE SEQUENCE [LARGE SCALE GENOMIC DNA]</scope>
    <source>
        <strain evidence="3 4">025E</strain>
    </source>
</reference>